<dbReference type="NCBIfam" id="NF007822">
    <property type="entry name" value="PRK10531.1"/>
    <property type="match status" value="1"/>
</dbReference>
<proteinExistence type="inferred from homology"/>
<dbReference type="InterPro" id="IPR011050">
    <property type="entry name" value="Pectin_lyase_fold/virulence"/>
</dbReference>
<evidence type="ECO:0000313" key="8">
    <source>
        <dbReference type="Proteomes" id="UP000037315"/>
    </source>
</evidence>
<dbReference type="PANTHER" id="PTHR31321:SF57">
    <property type="entry name" value="PECTINESTERASE 53-RELATED"/>
    <property type="match status" value="1"/>
</dbReference>
<keyword evidence="3" id="KW-0063">Aspartyl esterase</keyword>
<keyword evidence="8" id="KW-1185">Reference proteome</keyword>
<evidence type="ECO:0000256" key="1">
    <source>
        <dbReference type="ARBA" id="ARBA00008891"/>
    </source>
</evidence>
<evidence type="ECO:0000256" key="2">
    <source>
        <dbReference type="ARBA" id="ARBA00022801"/>
    </source>
</evidence>
<accession>A0A0J8VK14</accession>
<dbReference type="EMBL" id="LFEJ01000022">
    <property type="protein sequence ID" value="KMV33442.1"/>
    <property type="molecule type" value="Genomic_DNA"/>
</dbReference>
<comment type="caution">
    <text evidence="7">The sequence shown here is derived from an EMBL/GenBank/DDBJ whole genome shotgun (WGS) entry which is preliminary data.</text>
</comment>
<dbReference type="Gene3D" id="2.160.20.10">
    <property type="entry name" value="Single-stranded right-handed beta-helix, Pectin lyase-like"/>
    <property type="match status" value="1"/>
</dbReference>
<dbReference type="GO" id="GO:0009279">
    <property type="term" value="C:cell outer membrane"/>
    <property type="evidence" value="ECO:0007669"/>
    <property type="project" value="TreeGrafter"/>
</dbReference>
<feature type="region of interest" description="Disordered" evidence="4">
    <location>
        <begin position="389"/>
        <end position="408"/>
    </location>
</feature>
<gene>
    <name evidence="7" type="ORF">ACH50_15920</name>
</gene>
<comment type="similarity">
    <text evidence="1">Belongs to the pectinesterase family.</text>
</comment>
<feature type="domain" description="Pectinesterase catalytic" evidence="6">
    <location>
        <begin position="196"/>
        <end position="340"/>
    </location>
</feature>
<evidence type="ECO:0000259" key="6">
    <source>
        <dbReference type="Pfam" id="PF01095"/>
    </source>
</evidence>
<name>A0A0J8VK14_9ENTR</name>
<protein>
    <submittedName>
        <fullName evidence="7">Acyl-CoA thioesterase</fullName>
    </submittedName>
</protein>
<dbReference type="STRING" id="1121863.GCA_000621185_00350"/>
<feature type="signal peptide" evidence="5">
    <location>
        <begin position="1"/>
        <end position="23"/>
    </location>
</feature>
<dbReference type="PANTHER" id="PTHR31321">
    <property type="entry name" value="ACYL-COA THIOESTER HYDROLASE YBHC-RELATED"/>
    <property type="match status" value="1"/>
</dbReference>
<dbReference type="SUPFAM" id="SSF51126">
    <property type="entry name" value="Pectin lyase-like"/>
    <property type="match status" value="1"/>
</dbReference>
<dbReference type="RefSeq" id="WP_048888357.1">
    <property type="nucleotide sequence ID" value="NZ_LFEJ01000022.1"/>
</dbReference>
<evidence type="ECO:0000256" key="3">
    <source>
        <dbReference type="ARBA" id="ARBA00023085"/>
    </source>
</evidence>
<organism evidence="7 8">
    <name type="scientific">Franconibacter pulveris</name>
    <dbReference type="NCBI Taxonomy" id="435910"/>
    <lineage>
        <taxon>Bacteria</taxon>
        <taxon>Pseudomonadati</taxon>
        <taxon>Pseudomonadota</taxon>
        <taxon>Gammaproteobacteria</taxon>
        <taxon>Enterobacterales</taxon>
        <taxon>Enterobacteriaceae</taxon>
        <taxon>Franconibacter</taxon>
    </lineage>
</organism>
<dbReference type="Proteomes" id="UP000037315">
    <property type="component" value="Unassembled WGS sequence"/>
</dbReference>
<dbReference type="InterPro" id="IPR012334">
    <property type="entry name" value="Pectin_lyas_fold"/>
</dbReference>
<dbReference type="AlphaFoldDB" id="A0A0J8VK14"/>
<dbReference type="PATRIC" id="fig|1656095.3.peg.2958"/>
<reference evidence="7 8" key="1">
    <citation type="submission" date="2015-06" db="EMBL/GenBank/DDBJ databases">
        <title>Genome sequencing of Cronobacter sp. strain DJ34 isolated from petroleum contaminated sludge of Duliajan Oil Fields, Assam, India.</title>
        <authorList>
            <person name="Pal S."/>
            <person name="Banerjee T.D."/>
            <person name="Roy A."/>
            <person name="Sar P."/>
            <person name="Kazy S.K."/>
        </authorList>
    </citation>
    <scope>NUCLEOTIDE SEQUENCE [LARGE SCALE GENOMIC DNA]</scope>
    <source>
        <strain evidence="7 8">DJ34</strain>
    </source>
</reference>
<dbReference type="InterPro" id="IPR000070">
    <property type="entry name" value="Pectinesterase_cat"/>
</dbReference>
<evidence type="ECO:0000256" key="5">
    <source>
        <dbReference type="SAM" id="SignalP"/>
    </source>
</evidence>
<evidence type="ECO:0000313" key="7">
    <source>
        <dbReference type="EMBL" id="KMV33442.1"/>
    </source>
</evidence>
<dbReference type="GO" id="GO:0030599">
    <property type="term" value="F:pectinesterase activity"/>
    <property type="evidence" value="ECO:0007669"/>
    <property type="project" value="InterPro"/>
</dbReference>
<dbReference type="GO" id="GO:0042545">
    <property type="term" value="P:cell wall modification"/>
    <property type="evidence" value="ECO:0007669"/>
    <property type="project" value="InterPro"/>
</dbReference>
<feature type="region of interest" description="Disordered" evidence="4">
    <location>
        <begin position="23"/>
        <end position="45"/>
    </location>
</feature>
<sequence>MNTFSVSRLALALAFGVTLSACSSTPPDQRPSEQAAPGTASRPVLSADEAKNFTPARYFAALDPNAAAWSPSAIRLPQQPDFVVGPAGTQGVTHTSIQAAVDAAIVRHSTSRQYIAVMPGTYEGTVYVPAASGSVTIYGTGEKPIDVKIGLALDSEMDANTWRHTVNPSGKYMPGKPAWYMFDNCQNRRSGVVGVMCSAVVWSQNNGLQLQNLTIENNLGDSVDAGNHQAVALRSDGDRVQIDKVNILGRQNTFLVTNSDVQNRFLTNRLTRTQVTNSYIEGDVDVVAGRGAVVFDNTEFRLVNSRNPQEGYVFAPATQPNLFYGFLAVNSRFSASGNGVAQLGRAWDLEAGEGGYTPGQTANGQVVIRDSVINEGFNVAKPWGDALGSKRPFTGNTGTADDKGNVQRDLNDANANRMWEFNNRGVGSQVVAEPKK</sequence>
<keyword evidence="2" id="KW-0378">Hydrolase</keyword>
<evidence type="ECO:0000256" key="4">
    <source>
        <dbReference type="SAM" id="MobiDB-lite"/>
    </source>
</evidence>
<dbReference type="Pfam" id="PF01095">
    <property type="entry name" value="Pectinesterase"/>
    <property type="match status" value="1"/>
</dbReference>
<feature type="chain" id="PRO_5011112403" evidence="5">
    <location>
        <begin position="24"/>
        <end position="436"/>
    </location>
</feature>
<dbReference type="OrthoDB" id="264773at2"/>
<keyword evidence="5" id="KW-0732">Signal</keyword>